<dbReference type="GeneID" id="35777743"/>
<dbReference type="GO" id="GO:0009229">
    <property type="term" value="P:thiamine diphosphate biosynthetic process"/>
    <property type="evidence" value="ECO:0007669"/>
    <property type="project" value="UniProtKB-UniRule"/>
</dbReference>
<comment type="catalytic activity">
    <reaction evidence="8 10 11">
        <text>2-(2-carboxy-4-methylthiazol-5-yl)ethyl phosphate + 4-amino-2-methyl-5-(diphosphooxymethyl)pyrimidine + 2 H(+) = thiamine phosphate + CO2 + diphosphate</text>
        <dbReference type="Rhea" id="RHEA:47848"/>
        <dbReference type="ChEBI" id="CHEBI:15378"/>
        <dbReference type="ChEBI" id="CHEBI:16526"/>
        <dbReference type="ChEBI" id="CHEBI:33019"/>
        <dbReference type="ChEBI" id="CHEBI:37575"/>
        <dbReference type="ChEBI" id="CHEBI:57841"/>
        <dbReference type="ChEBI" id="CHEBI:62890"/>
        <dbReference type="EC" id="2.5.1.3"/>
    </reaction>
</comment>
<feature type="binding site" evidence="10">
    <location>
        <position position="140"/>
    </location>
    <ligand>
        <name>4-amino-2-methyl-5-(diphosphooxymethyl)pyrimidine</name>
        <dbReference type="ChEBI" id="CHEBI:57841"/>
    </ligand>
</feature>
<dbReference type="CDD" id="cd00564">
    <property type="entry name" value="TMP_TenI"/>
    <property type="match status" value="1"/>
</dbReference>
<evidence type="ECO:0000256" key="6">
    <source>
        <dbReference type="ARBA" id="ARBA00022977"/>
    </source>
</evidence>
<evidence type="ECO:0000256" key="4">
    <source>
        <dbReference type="ARBA" id="ARBA00022723"/>
    </source>
</evidence>
<evidence type="ECO:0000256" key="9">
    <source>
        <dbReference type="ARBA" id="ARBA00047883"/>
    </source>
</evidence>
<dbReference type="EMBL" id="UGPY01000001">
    <property type="protein sequence ID" value="STY97375.1"/>
    <property type="molecule type" value="Genomic_DNA"/>
</dbReference>
<dbReference type="InterPro" id="IPR034291">
    <property type="entry name" value="TMP_synthase"/>
</dbReference>
<sequence>MMHNRADYRLYLVTDRNCLQQQTLEQAVEQAILGGVTLVQLREKAIASKEFYERALRIKAICHHYNVPLLINDRVDIALAVVADGVHIGQSDLPCGVVRQILGKDKIIGVSARTAQQAIQAQADGADYLGVGAMFATSTKQDAQTVTIASLTQIRQAVTLPIVAIGGINHTTLPALQQALQAAETSTDGVIDGVAVVSAILGQKDVKLASEQLKKMIKIK</sequence>
<keyword evidence="6 10" id="KW-0784">Thiamine biosynthesis</keyword>
<evidence type="ECO:0000313" key="15">
    <source>
        <dbReference type="Proteomes" id="UP000255230"/>
    </source>
</evidence>
<comment type="function">
    <text evidence="1 10">Condenses 4-methyl-5-(beta-hydroxyethyl)thiazole monophosphate (THZ-P) and 2-methyl-4-amino-5-hydroxymethyl pyrimidine pyrophosphate (HMP-PP) to form thiamine monophosphate (TMP).</text>
</comment>
<keyword evidence="5 10" id="KW-0460">Magnesium</keyword>
<dbReference type="Pfam" id="PF02581">
    <property type="entry name" value="TMP-TENI"/>
    <property type="match status" value="1"/>
</dbReference>
<dbReference type="SUPFAM" id="SSF51391">
    <property type="entry name" value="Thiamin phosphate synthase"/>
    <property type="match status" value="1"/>
</dbReference>
<feature type="binding site" evidence="10">
    <location>
        <begin position="40"/>
        <end position="44"/>
    </location>
    <ligand>
        <name>4-amino-2-methyl-5-(diphosphooxymethyl)pyrimidine</name>
        <dbReference type="ChEBI" id="CHEBI:57841"/>
    </ligand>
</feature>
<organism evidence="14 15">
    <name type="scientific">Faucicola osloensis</name>
    <name type="common">Moraxella osloensis</name>
    <dbReference type="NCBI Taxonomy" id="34062"/>
    <lineage>
        <taxon>Bacteria</taxon>
        <taxon>Pseudomonadati</taxon>
        <taxon>Pseudomonadota</taxon>
        <taxon>Gammaproteobacteria</taxon>
        <taxon>Moraxellales</taxon>
        <taxon>Moraxellaceae</taxon>
        <taxon>Faucicola</taxon>
    </lineage>
</organism>
<comment type="cofactor">
    <cofactor evidence="10">
        <name>Mg(2+)</name>
        <dbReference type="ChEBI" id="CHEBI:18420"/>
    </cofactor>
    <text evidence="10">Binds 1 Mg(2+) ion per subunit.</text>
</comment>
<dbReference type="UniPathway" id="UPA00060">
    <property type="reaction ID" value="UER00141"/>
</dbReference>
<dbReference type="GO" id="GO:0009228">
    <property type="term" value="P:thiamine biosynthetic process"/>
    <property type="evidence" value="ECO:0007669"/>
    <property type="project" value="UniProtKB-KW"/>
</dbReference>
<dbReference type="GO" id="GO:0005737">
    <property type="term" value="C:cytoplasm"/>
    <property type="evidence" value="ECO:0007669"/>
    <property type="project" value="TreeGrafter"/>
</dbReference>
<dbReference type="InterPro" id="IPR036206">
    <property type="entry name" value="ThiamineP_synth_sf"/>
</dbReference>
<evidence type="ECO:0000313" key="14">
    <source>
        <dbReference type="EMBL" id="STY97375.1"/>
    </source>
</evidence>
<dbReference type="Proteomes" id="UP000255230">
    <property type="component" value="Unassembled WGS sequence"/>
</dbReference>
<feature type="domain" description="Thiamine phosphate synthase/TenI" evidence="13">
    <location>
        <begin position="10"/>
        <end position="200"/>
    </location>
</feature>
<evidence type="ECO:0000256" key="1">
    <source>
        <dbReference type="ARBA" id="ARBA00003814"/>
    </source>
</evidence>
<keyword evidence="4 10" id="KW-0479">Metal-binding</keyword>
<dbReference type="GO" id="GO:0000287">
    <property type="term" value="F:magnesium ion binding"/>
    <property type="evidence" value="ECO:0007669"/>
    <property type="project" value="UniProtKB-UniRule"/>
</dbReference>
<feature type="binding site" evidence="10">
    <location>
        <begin position="137"/>
        <end position="139"/>
    </location>
    <ligand>
        <name>2-[(2R,5Z)-2-carboxy-4-methylthiazol-5(2H)-ylidene]ethyl phosphate</name>
        <dbReference type="ChEBI" id="CHEBI:62899"/>
    </ligand>
</feature>
<protein>
    <recommendedName>
        <fullName evidence="10">Thiamine-phosphate synthase</fullName>
        <shortName evidence="10">TP synthase</shortName>
        <shortName evidence="10">TPS</shortName>
        <ecNumber evidence="10">2.5.1.3</ecNumber>
    </recommendedName>
    <alternativeName>
        <fullName evidence="10">Thiamine-phosphate pyrophosphorylase</fullName>
        <shortName evidence="10">TMP pyrophosphorylase</shortName>
        <shortName evidence="10">TMP-PPase</shortName>
    </alternativeName>
</protein>
<feature type="binding site" evidence="10">
    <location>
        <position position="92"/>
    </location>
    <ligand>
        <name>Mg(2+)</name>
        <dbReference type="ChEBI" id="CHEBI:18420"/>
    </ligand>
</feature>
<dbReference type="NCBIfam" id="TIGR00693">
    <property type="entry name" value="thiE"/>
    <property type="match status" value="1"/>
</dbReference>
<feature type="binding site" evidence="10">
    <location>
        <position position="72"/>
    </location>
    <ligand>
        <name>4-amino-2-methyl-5-(diphosphooxymethyl)pyrimidine</name>
        <dbReference type="ChEBI" id="CHEBI:57841"/>
    </ligand>
</feature>
<dbReference type="RefSeq" id="WP_197931417.1">
    <property type="nucleotide sequence ID" value="NZ_CBCRZU010000005.1"/>
</dbReference>
<proteinExistence type="inferred from homology"/>
<dbReference type="InterPro" id="IPR022998">
    <property type="entry name" value="ThiamineP_synth_TenI"/>
</dbReference>
<evidence type="ECO:0000256" key="2">
    <source>
        <dbReference type="ARBA" id="ARBA00005165"/>
    </source>
</evidence>
<keyword evidence="15" id="KW-1185">Reference proteome</keyword>
<evidence type="ECO:0000256" key="12">
    <source>
        <dbReference type="RuleBase" id="RU004253"/>
    </source>
</evidence>
<feature type="binding site" evidence="10">
    <location>
        <position position="111"/>
    </location>
    <ligand>
        <name>4-amino-2-methyl-5-(diphosphooxymethyl)pyrimidine</name>
        <dbReference type="ChEBI" id="CHEBI:57841"/>
    </ligand>
</feature>
<evidence type="ECO:0000256" key="10">
    <source>
        <dbReference type="HAMAP-Rule" id="MF_00097"/>
    </source>
</evidence>
<keyword evidence="3 10" id="KW-0808">Transferase</keyword>
<evidence type="ECO:0000259" key="13">
    <source>
        <dbReference type="Pfam" id="PF02581"/>
    </source>
</evidence>
<feature type="binding site" evidence="10">
    <location>
        <begin position="197"/>
        <end position="198"/>
    </location>
    <ligand>
        <name>2-[(2R,5Z)-2-carboxy-4-methylthiazol-5(2H)-ylidene]ethyl phosphate</name>
        <dbReference type="ChEBI" id="CHEBI:62899"/>
    </ligand>
</feature>
<reference evidence="14 15" key="1">
    <citation type="submission" date="2018-06" db="EMBL/GenBank/DDBJ databases">
        <authorList>
            <consortium name="Pathogen Informatics"/>
            <person name="Doyle S."/>
        </authorList>
    </citation>
    <scope>NUCLEOTIDE SEQUENCE [LARGE SCALE GENOMIC DNA]</scope>
    <source>
        <strain evidence="14 15">NCTC10465</strain>
    </source>
</reference>
<comment type="pathway">
    <text evidence="2 10 12">Cofactor biosynthesis; thiamine diphosphate biosynthesis; thiamine phosphate from 4-amino-2-methyl-5-diphosphomethylpyrimidine and 4-methyl-5-(2-phosphoethyl)-thiazole: step 1/1.</text>
</comment>
<evidence type="ECO:0000256" key="3">
    <source>
        <dbReference type="ARBA" id="ARBA00022679"/>
    </source>
</evidence>
<comment type="catalytic activity">
    <reaction evidence="7 10 11">
        <text>4-methyl-5-(2-phosphooxyethyl)-thiazole + 4-amino-2-methyl-5-(diphosphooxymethyl)pyrimidine + H(+) = thiamine phosphate + diphosphate</text>
        <dbReference type="Rhea" id="RHEA:22328"/>
        <dbReference type="ChEBI" id="CHEBI:15378"/>
        <dbReference type="ChEBI" id="CHEBI:33019"/>
        <dbReference type="ChEBI" id="CHEBI:37575"/>
        <dbReference type="ChEBI" id="CHEBI:57841"/>
        <dbReference type="ChEBI" id="CHEBI:58296"/>
        <dbReference type="EC" id="2.5.1.3"/>
    </reaction>
</comment>
<dbReference type="Gene3D" id="3.20.20.70">
    <property type="entry name" value="Aldolase class I"/>
    <property type="match status" value="1"/>
</dbReference>
<evidence type="ECO:0000256" key="5">
    <source>
        <dbReference type="ARBA" id="ARBA00022842"/>
    </source>
</evidence>
<dbReference type="FunFam" id="3.20.20.70:FF:000096">
    <property type="entry name" value="Thiamine-phosphate synthase"/>
    <property type="match status" value="1"/>
</dbReference>
<name>A0A378Q9P6_FAUOS</name>
<evidence type="ECO:0000256" key="11">
    <source>
        <dbReference type="RuleBase" id="RU003826"/>
    </source>
</evidence>
<dbReference type="GO" id="GO:0004789">
    <property type="term" value="F:thiamine-phosphate diphosphorylase activity"/>
    <property type="evidence" value="ECO:0007669"/>
    <property type="project" value="UniProtKB-UniRule"/>
</dbReference>
<comment type="catalytic activity">
    <reaction evidence="9 10 11">
        <text>2-[(2R,5Z)-2-carboxy-4-methylthiazol-5(2H)-ylidene]ethyl phosphate + 4-amino-2-methyl-5-(diphosphooxymethyl)pyrimidine + 2 H(+) = thiamine phosphate + CO2 + diphosphate</text>
        <dbReference type="Rhea" id="RHEA:47844"/>
        <dbReference type="ChEBI" id="CHEBI:15378"/>
        <dbReference type="ChEBI" id="CHEBI:16526"/>
        <dbReference type="ChEBI" id="CHEBI:33019"/>
        <dbReference type="ChEBI" id="CHEBI:37575"/>
        <dbReference type="ChEBI" id="CHEBI:57841"/>
        <dbReference type="ChEBI" id="CHEBI:62899"/>
        <dbReference type="EC" id="2.5.1.3"/>
    </reaction>
</comment>
<dbReference type="InterPro" id="IPR013785">
    <property type="entry name" value="Aldolase_TIM"/>
</dbReference>
<accession>A0A378Q9P6</accession>
<feature type="binding site" evidence="10">
    <location>
        <position position="167"/>
    </location>
    <ligand>
        <name>2-[(2R,5Z)-2-carboxy-4-methylthiazol-5(2H)-ylidene]ethyl phosphate</name>
        <dbReference type="ChEBI" id="CHEBI:62899"/>
    </ligand>
</feature>
<dbReference type="AlphaFoldDB" id="A0A378Q9P6"/>
<evidence type="ECO:0000256" key="7">
    <source>
        <dbReference type="ARBA" id="ARBA00047334"/>
    </source>
</evidence>
<comment type="similarity">
    <text evidence="10 11">Belongs to the thiamine-phosphate synthase family.</text>
</comment>
<dbReference type="HAMAP" id="MF_00097">
    <property type="entry name" value="TMP_synthase"/>
    <property type="match status" value="1"/>
</dbReference>
<evidence type="ECO:0000256" key="8">
    <source>
        <dbReference type="ARBA" id="ARBA00047851"/>
    </source>
</evidence>
<dbReference type="PANTHER" id="PTHR20857:SF23">
    <property type="entry name" value="THIAMINE BIOSYNTHETIC BIFUNCTIONAL ENZYME"/>
    <property type="match status" value="1"/>
</dbReference>
<dbReference type="EC" id="2.5.1.3" evidence="10"/>
<dbReference type="PANTHER" id="PTHR20857">
    <property type="entry name" value="THIAMINE-PHOSPHATE PYROPHOSPHORYLASE"/>
    <property type="match status" value="1"/>
</dbReference>
<gene>
    <name evidence="10 14" type="primary">thiE</name>
    <name evidence="14" type="ORF">NCTC10465_01159</name>
</gene>
<feature type="binding site" evidence="10">
    <location>
        <position position="73"/>
    </location>
    <ligand>
        <name>Mg(2+)</name>
        <dbReference type="ChEBI" id="CHEBI:18420"/>
    </ligand>
</feature>